<dbReference type="Pfam" id="PF12571">
    <property type="entry name" value="Phage_tail_fib"/>
    <property type="match status" value="1"/>
</dbReference>
<dbReference type="InterPro" id="IPR011083">
    <property type="entry name" value="Phage_tail_collar_dom"/>
</dbReference>
<feature type="domain" description="Phage tail collar" evidence="1">
    <location>
        <begin position="387"/>
        <end position="445"/>
    </location>
</feature>
<evidence type="ECO:0000313" key="4">
    <source>
        <dbReference type="Proteomes" id="UP001047646"/>
    </source>
</evidence>
<name>A0ABX8M8M1_9PSED</name>
<proteinExistence type="predicted"/>
<accession>A0ABX8M8M1</accession>
<feature type="domain" description="Phage tail collar" evidence="1">
    <location>
        <begin position="583"/>
        <end position="641"/>
    </location>
</feature>
<gene>
    <name evidence="3" type="ORF">KSS95_21525</name>
</gene>
<dbReference type="Pfam" id="PF07484">
    <property type="entry name" value="Collar"/>
    <property type="match status" value="2"/>
</dbReference>
<dbReference type="EMBL" id="CP077073">
    <property type="protein sequence ID" value="QXH34691.1"/>
    <property type="molecule type" value="Genomic_DNA"/>
</dbReference>
<dbReference type="InterPro" id="IPR051934">
    <property type="entry name" value="Phage_Tail_Fiber_Structural"/>
</dbReference>
<protein>
    <submittedName>
        <fullName evidence="3">Phage tail protein</fullName>
    </submittedName>
</protein>
<evidence type="ECO:0000313" key="3">
    <source>
        <dbReference type="EMBL" id="QXH34691.1"/>
    </source>
</evidence>
<evidence type="ECO:0000259" key="2">
    <source>
        <dbReference type="Pfam" id="PF12571"/>
    </source>
</evidence>
<dbReference type="InterPro" id="IPR022225">
    <property type="entry name" value="Phage_tail_fibre_N"/>
</dbReference>
<keyword evidence="4" id="KW-1185">Reference proteome</keyword>
<reference evidence="3" key="1">
    <citation type="journal article" date="2021" name="Microorganisms">
        <title>The Ever-Expanding Pseudomonas Genus: Description of 43 New Species and Partition of the Pseudomonas putida Group.</title>
        <authorList>
            <person name="Girard L."/>
            <person name="Lood C."/>
            <person name="Hofte M."/>
            <person name="Vandamme P."/>
            <person name="Rokni-Zadeh H."/>
            <person name="van Noort V."/>
            <person name="Lavigne R."/>
            <person name="De Mot R."/>
        </authorList>
    </citation>
    <scope>NUCLEOTIDE SEQUENCE</scope>
    <source>
        <strain evidence="3">COW39</strain>
    </source>
</reference>
<dbReference type="PANTHER" id="PTHR35191">
    <property type="entry name" value="PROPHAGE SIDE TAIL FIBER PROTEIN HOMOLOG STFQ-RELATED"/>
    <property type="match status" value="1"/>
</dbReference>
<dbReference type="Proteomes" id="UP001047646">
    <property type="component" value="Chromosome"/>
</dbReference>
<dbReference type="RefSeq" id="WP_217849454.1">
    <property type="nucleotide sequence ID" value="NZ_CP077073.1"/>
</dbReference>
<feature type="domain" description="Phage tail fibre protein N-terminal" evidence="2">
    <location>
        <begin position="6"/>
        <end position="158"/>
    </location>
</feature>
<sequence>MANSTTQFGGFLTNVGIAQQANTAVLGLPWNITHMLIGDAGGEPSQTPDPTPKPTQTALVRQVYRAQLNALYQSPADPGVLVAELVLPPETGGWWIRELALEDANGNFIAVAKPAPSYKPLLAQGSGRTQTIRMHVVFGNLANVTLKIDPSIVLATRDYVDKAREAAELYARNQLKAHLEAADPHPQYLRRADAAKDVGPLAWLGIATGTANALTLKLKSGESALAAYAPGQRFQFQASATNTGAVTVRINGLAAVAVKKSGNAGLVDLVGGDIRSGVLYDLNYDGTSFQLGGGVGASRAFERFSFEASVGQTVFNLAHTVGSTIVLRNGREITDYLSDGLKITFKAPCSLGEAVEILAFSSFQAANSYTKAETQALLNTASALPVGTMLPFPRGTVPAGFLEVDGSTQSAAVYPDLAAYLGGAFNTGNEAAGFFRLPDTRGEFLRGWDHGRGVDPGRGVGTWIDESLKSHYHKDVSFVDNVGGGQGASGVTGAAATPSTVFGKAYGSSSSTAKGYIETSPGSMSGAIGGLVSGSTGGVETRPRSIAVMWCIKAWSAPVNQGQIDVAALVAELTVLRSSTPVGAILPFPKAEVPAGYLELDGSLQSAATYPDLAAYLGTTYNKGVEPAGFFRLPDSRGEFLRGWDHGRGVDVGRELGSNQLDAFKSHGHGAPMWASNVLDNTGGPFFVGADAGGVATGTNFTNLTSTGGGETRPRNLAVMWCIKAWNAPVNQGQIDVAALAAAVDEQAVNGPVVGSMRNASMSVTSISSSATFTATEIIVGSGDGRTYCIRNFKQVVNLTVVGKGGVDTGTIPANGFAALYALLNTATKEVAVMAVNASAAAAVSEIYAGAHMPGGFNASALISIVPMHTTANTFAIVSQLDREVQIIQKNVLNISSSYSLDLVPLNIAPAVPFNAKKVGVYASANQLSAGQGVAMNLAGNTQGTGGFAVMASVTNSAMTGGGYGDLIMSTPQNIAYSMMNGSNGGYQVNVRSYMF</sequence>
<evidence type="ECO:0000259" key="1">
    <source>
        <dbReference type="Pfam" id="PF07484"/>
    </source>
</evidence>
<dbReference type="PANTHER" id="PTHR35191:SF1">
    <property type="entry name" value="PROPHAGE SIDE TAIL FIBER PROTEIN HOMOLOG STFQ-RELATED"/>
    <property type="match status" value="1"/>
</dbReference>
<organism evidence="3 4">
    <name type="scientific">Pseudomonas muyukensis</name>
    <dbReference type="NCBI Taxonomy" id="2842357"/>
    <lineage>
        <taxon>Bacteria</taxon>
        <taxon>Pseudomonadati</taxon>
        <taxon>Pseudomonadota</taxon>
        <taxon>Gammaproteobacteria</taxon>
        <taxon>Pseudomonadales</taxon>
        <taxon>Pseudomonadaceae</taxon>
        <taxon>Pseudomonas</taxon>
    </lineage>
</organism>